<dbReference type="Proteomes" id="UP000039021">
    <property type="component" value="Unassembled WGS sequence"/>
</dbReference>
<dbReference type="AntiFam" id="ANF00095">
    <property type="entry name" value="Shadow ORF (opposite ABC transporters)"/>
</dbReference>
<evidence type="ECO:0000313" key="2">
    <source>
        <dbReference type="Proteomes" id="UP000039021"/>
    </source>
</evidence>
<evidence type="ECO:0000313" key="1">
    <source>
        <dbReference type="EMBL" id="COY48094.1"/>
    </source>
</evidence>
<accession>A0A916LBT1</accession>
<name>A0A916LBT1_MYCTX</name>
<dbReference type="AlphaFoldDB" id="A0A916LBT1"/>
<organism evidence="1 2">
    <name type="scientific">Mycobacterium tuberculosis</name>
    <dbReference type="NCBI Taxonomy" id="1773"/>
    <lineage>
        <taxon>Bacteria</taxon>
        <taxon>Bacillati</taxon>
        <taxon>Actinomycetota</taxon>
        <taxon>Actinomycetes</taxon>
        <taxon>Mycobacteriales</taxon>
        <taxon>Mycobacteriaceae</taxon>
        <taxon>Mycobacterium</taxon>
        <taxon>Mycobacterium tuberculosis complex</taxon>
    </lineage>
</organism>
<sequence>MPAKFGVKIGQRFVHQEYLWAPHDRTTHRHPLPLAAGEIFRLAIQIRLQIKQFRCGKHPLADLGLADLGDLQREAHVLRHRHVRVEGVVLEHHGDITILGIDLGDVALADPDTPTVQRLQASHHP</sequence>
<proteinExistence type="predicted"/>
<dbReference type="EMBL" id="CSBK01001256">
    <property type="protein sequence ID" value="COY48094.1"/>
    <property type="molecule type" value="Genomic_DNA"/>
</dbReference>
<gene>
    <name evidence="1" type="ORF">ERS007739_02675</name>
</gene>
<reference evidence="2" key="1">
    <citation type="submission" date="2015-03" db="EMBL/GenBank/DDBJ databases">
        <authorList>
            <consortium name="Pathogen Informatics"/>
        </authorList>
    </citation>
    <scope>NUCLEOTIDE SEQUENCE [LARGE SCALE GENOMIC DNA]</scope>
    <source>
        <strain evidence="2">N09902308</strain>
    </source>
</reference>
<protein>
    <submittedName>
        <fullName evidence="1">Uncharacterized protein</fullName>
    </submittedName>
</protein>
<comment type="caution">
    <text evidence="1">The sequence shown here is derived from an EMBL/GenBank/DDBJ whole genome shotgun (WGS) entry which is preliminary data.</text>
</comment>